<sequence length="82" mass="9011">IGATDLEEGGNFKWVDGRPVKMGAPFWGYHAGLGIREPNGGRAENCAILWKGGFYDIGNYFCSEDRGAICEQGTEQMTHLQD</sequence>
<dbReference type="EMBL" id="HABY01000040">
    <property type="protein sequence ID" value="CDK12569.1"/>
    <property type="molecule type" value="Transcribed_RNA"/>
</dbReference>
<dbReference type="Pfam" id="PF00059">
    <property type="entry name" value="Lectin_C"/>
    <property type="match status" value="1"/>
</dbReference>
<dbReference type="PROSITE" id="PS50041">
    <property type="entry name" value="C_TYPE_LECTIN_2"/>
    <property type="match status" value="1"/>
</dbReference>
<dbReference type="AlphaFoldDB" id="W6MEY9"/>
<reference evidence="2" key="2">
    <citation type="submission" date="2014-02" db="EMBL/GenBank/DDBJ databases">
        <title>The hermit crab's nose antennal transcriptomics.</title>
        <authorList>
            <person name="Groh K.C."/>
            <person name="Vogel H."/>
            <person name="Stensmyr M.C."/>
            <person name="Grosse-Wilde E."/>
            <person name="Hansson B.S."/>
        </authorList>
    </citation>
    <scope>NUCLEOTIDE SEQUENCE</scope>
    <source>
        <tissue evidence="2">Antennules</tissue>
    </source>
</reference>
<dbReference type="SUPFAM" id="SSF56436">
    <property type="entry name" value="C-type lectin-like"/>
    <property type="match status" value="1"/>
</dbReference>
<accession>W6MEY9</accession>
<evidence type="ECO:0000313" key="2">
    <source>
        <dbReference type="EMBL" id="CDK12569.1"/>
    </source>
</evidence>
<proteinExistence type="predicted"/>
<reference evidence="2" key="1">
    <citation type="submission" date="2013-06" db="EMBL/GenBank/DDBJ databases">
        <authorList>
            <person name="Groh K."/>
        </authorList>
    </citation>
    <scope>NUCLEOTIDE SEQUENCE</scope>
    <source>
        <tissue evidence="2">Antennules</tissue>
    </source>
</reference>
<dbReference type="InterPro" id="IPR016186">
    <property type="entry name" value="C-type_lectin-like/link_sf"/>
</dbReference>
<feature type="domain" description="C-type lectin" evidence="1">
    <location>
        <begin position="1"/>
        <end position="71"/>
    </location>
</feature>
<feature type="non-terminal residue" evidence="2">
    <location>
        <position position="1"/>
    </location>
</feature>
<organism evidence="2">
    <name type="scientific">Coenobita clypeatus</name>
    <dbReference type="NCBI Taxonomy" id="474045"/>
    <lineage>
        <taxon>Eukaryota</taxon>
        <taxon>Metazoa</taxon>
        <taxon>Ecdysozoa</taxon>
        <taxon>Arthropoda</taxon>
        <taxon>Crustacea</taxon>
        <taxon>Multicrustacea</taxon>
        <taxon>Malacostraca</taxon>
        <taxon>Eumalacostraca</taxon>
        <taxon>Eucarida</taxon>
        <taxon>Decapoda</taxon>
        <taxon>Pleocyemata</taxon>
        <taxon>Anomura</taxon>
        <taxon>Paguroidea</taxon>
        <taxon>Coenobitidae</taxon>
        <taxon>Coenobita</taxon>
    </lineage>
</organism>
<dbReference type="InterPro" id="IPR016187">
    <property type="entry name" value="CTDL_fold"/>
</dbReference>
<protein>
    <submittedName>
        <fullName evidence="2">Lectin-like-5 protein</fullName>
    </submittedName>
</protein>
<gene>
    <name evidence="2" type="primary">lectin-like-5</name>
</gene>
<dbReference type="Gene3D" id="3.10.100.10">
    <property type="entry name" value="Mannose-Binding Protein A, subunit A"/>
    <property type="match status" value="1"/>
</dbReference>
<dbReference type="InterPro" id="IPR001304">
    <property type="entry name" value="C-type_lectin-like"/>
</dbReference>
<name>W6MEY9_9EUCA</name>
<evidence type="ECO:0000259" key="1">
    <source>
        <dbReference type="PROSITE" id="PS50041"/>
    </source>
</evidence>